<dbReference type="InterPro" id="IPR000276">
    <property type="entry name" value="GPCR_Rhodpsn"/>
</dbReference>
<keyword evidence="3 6" id="KW-0812">Transmembrane</keyword>
<feature type="transmembrane region" description="Helical" evidence="7">
    <location>
        <begin position="166"/>
        <end position="183"/>
    </location>
</feature>
<proteinExistence type="inferred from homology"/>
<sequence>MSINTSSCLSKSNYDGEICHLDIFFRVVLMAAIVIISVMSPVAVVGNGLVFAAIWKNPSLRRAPSYVLLAALAFTDFCTGFITEPFHVTNLLLVLKDPSVIIKNKSDYSINWSWPTYFLITKVIGEGFLEYFFALTILLVTVMAIERWLQMSRQSLMTVRRACKTVAVLSLLPMSVVICYFQLKISIAYFISYFSFIQLCLFVTSVAYFKVFKIIRRHQHQISLQQNFAQPAIDFLKYRRSVFSILLILLMFYFSYLPMAILLMIISIHPEKEPSMTIYAVLEVTVVLAFLSSSLNPLLYMWRIAEIRREVRQITKRIFCKES</sequence>
<keyword evidence="4 7" id="KW-1133">Transmembrane helix</keyword>
<evidence type="ECO:0000313" key="9">
    <source>
        <dbReference type="EMBL" id="CAH3126766.1"/>
    </source>
</evidence>
<feature type="transmembrane region" description="Helical" evidence="7">
    <location>
        <begin position="66"/>
        <end position="83"/>
    </location>
</feature>
<evidence type="ECO:0000256" key="6">
    <source>
        <dbReference type="RuleBase" id="RU000688"/>
    </source>
</evidence>
<dbReference type="AlphaFoldDB" id="A0AAU9WUU8"/>
<dbReference type="GO" id="GO:0005886">
    <property type="term" value="C:plasma membrane"/>
    <property type="evidence" value="ECO:0007669"/>
    <property type="project" value="UniProtKB-SubCell"/>
</dbReference>
<keyword evidence="6" id="KW-0297">G-protein coupled receptor</keyword>
<dbReference type="PANTHER" id="PTHR22750">
    <property type="entry name" value="G-PROTEIN COUPLED RECEPTOR"/>
    <property type="match status" value="1"/>
</dbReference>
<evidence type="ECO:0000256" key="5">
    <source>
        <dbReference type="ARBA" id="ARBA00023136"/>
    </source>
</evidence>
<protein>
    <recommendedName>
        <fullName evidence="8">G-protein coupled receptors family 1 profile domain-containing protein</fullName>
    </recommendedName>
</protein>
<evidence type="ECO:0000256" key="1">
    <source>
        <dbReference type="ARBA" id="ARBA00004651"/>
    </source>
</evidence>
<feature type="transmembrane region" description="Helical" evidence="7">
    <location>
        <begin position="189"/>
        <end position="209"/>
    </location>
</feature>
<keyword evidence="2" id="KW-1003">Cell membrane</keyword>
<keyword evidence="6" id="KW-0807">Transducer</keyword>
<evidence type="ECO:0000256" key="2">
    <source>
        <dbReference type="ARBA" id="ARBA00022475"/>
    </source>
</evidence>
<dbReference type="Pfam" id="PF00001">
    <property type="entry name" value="7tm_1"/>
    <property type="match status" value="1"/>
</dbReference>
<dbReference type="InterPro" id="IPR017452">
    <property type="entry name" value="GPCR_Rhodpsn_7TM"/>
</dbReference>
<evidence type="ECO:0000256" key="3">
    <source>
        <dbReference type="ARBA" id="ARBA00022692"/>
    </source>
</evidence>
<gene>
    <name evidence="9" type="ORF">PMEA_00012719</name>
</gene>
<evidence type="ECO:0000256" key="4">
    <source>
        <dbReference type="ARBA" id="ARBA00022989"/>
    </source>
</evidence>
<comment type="caution">
    <text evidence="9">The sequence shown here is derived from an EMBL/GenBank/DDBJ whole genome shotgun (WGS) entry which is preliminary data.</text>
</comment>
<comment type="subcellular location">
    <subcellularLocation>
        <location evidence="1">Cell membrane</location>
        <topology evidence="1">Multi-pass membrane protein</topology>
    </subcellularLocation>
</comment>
<comment type="similarity">
    <text evidence="6">Belongs to the G-protein coupled receptor 1 family.</text>
</comment>
<dbReference type="PROSITE" id="PS50262">
    <property type="entry name" value="G_PROTEIN_RECEP_F1_2"/>
    <property type="match status" value="1"/>
</dbReference>
<evidence type="ECO:0000256" key="7">
    <source>
        <dbReference type="SAM" id="Phobius"/>
    </source>
</evidence>
<feature type="domain" description="G-protein coupled receptors family 1 profile" evidence="8">
    <location>
        <begin position="46"/>
        <end position="300"/>
    </location>
</feature>
<evidence type="ECO:0000313" key="10">
    <source>
        <dbReference type="Proteomes" id="UP001159428"/>
    </source>
</evidence>
<feature type="transmembrane region" description="Helical" evidence="7">
    <location>
        <begin position="128"/>
        <end position="145"/>
    </location>
</feature>
<dbReference type="PRINTS" id="PR00237">
    <property type="entry name" value="GPCRRHODOPSN"/>
</dbReference>
<keyword evidence="5 7" id="KW-0472">Membrane</keyword>
<feature type="transmembrane region" description="Helical" evidence="7">
    <location>
        <begin position="23"/>
        <end position="54"/>
    </location>
</feature>
<keyword evidence="10" id="KW-1185">Reference proteome</keyword>
<evidence type="ECO:0000259" key="8">
    <source>
        <dbReference type="PROSITE" id="PS50262"/>
    </source>
</evidence>
<feature type="transmembrane region" description="Helical" evidence="7">
    <location>
        <begin position="278"/>
        <end position="302"/>
    </location>
</feature>
<dbReference type="PROSITE" id="PS00237">
    <property type="entry name" value="G_PROTEIN_RECEP_F1_1"/>
    <property type="match status" value="1"/>
</dbReference>
<dbReference type="GO" id="GO:0004930">
    <property type="term" value="F:G protein-coupled receptor activity"/>
    <property type="evidence" value="ECO:0007669"/>
    <property type="project" value="UniProtKB-KW"/>
</dbReference>
<reference evidence="9 10" key="1">
    <citation type="submission" date="2022-05" db="EMBL/GenBank/DDBJ databases">
        <authorList>
            <consortium name="Genoscope - CEA"/>
            <person name="William W."/>
        </authorList>
    </citation>
    <scope>NUCLEOTIDE SEQUENCE [LARGE SCALE GENOMIC DNA]</scope>
</reference>
<dbReference type="Proteomes" id="UP001159428">
    <property type="component" value="Unassembled WGS sequence"/>
</dbReference>
<dbReference type="EMBL" id="CALNXJ010000022">
    <property type="protein sequence ID" value="CAH3126766.1"/>
    <property type="molecule type" value="Genomic_DNA"/>
</dbReference>
<accession>A0AAU9WUU8</accession>
<feature type="transmembrane region" description="Helical" evidence="7">
    <location>
        <begin position="242"/>
        <end position="266"/>
    </location>
</feature>
<name>A0AAU9WUU8_9CNID</name>
<organism evidence="9 10">
    <name type="scientific">Pocillopora meandrina</name>
    <dbReference type="NCBI Taxonomy" id="46732"/>
    <lineage>
        <taxon>Eukaryota</taxon>
        <taxon>Metazoa</taxon>
        <taxon>Cnidaria</taxon>
        <taxon>Anthozoa</taxon>
        <taxon>Hexacorallia</taxon>
        <taxon>Scleractinia</taxon>
        <taxon>Astrocoeniina</taxon>
        <taxon>Pocilloporidae</taxon>
        <taxon>Pocillopora</taxon>
    </lineage>
</organism>
<dbReference type="SUPFAM" id="SSF81321">
    <property type="entry name" value="Family A G protein-coupled receptor-like"/>
    <property type="match status" value="1"/>
</dbReference>
<keyword evidence="6" id="KW-0675">Receptor</keyword>
<dbReference type="Gene3D" id="1.20.1070.10">
    <property type="entry name" value="Rhodopsin 7-helix transmembrane proteins"/>
    <property type="match status" value="1"/>
</dbReference>
<dbReference type="CDD" id="cd00637">
    <property type="entry name" value="7tm_classA_rhodopsin-like"/>
    <property type="match status" value="1"/>
</dbReference>